<dbReference type="NCBIfam" id="TIGR00521">
    <property type="entry name" value="coaBC_dfp"/>
    <property type="match status" value="1"/>
</dbReference>
<dbReference type="GO" id="GO:0004633">
    <property type="term" value="F:phosphopantothenoylcysteine decarboxylase activity"/>
    <property type="evidence" value="ECO:0007669"/>
    <property type="project" value="UniProtKB-UniRule"/>
</dbReference>
<dbReference type="InterPro" id="IPR005252">
    <property type="entry name" value="CoaBC"/>
</dbReference>
<evidence type="ECO:0000259" key="5">
    <source>
        <dbReference type="Pfam" id="PF02441"/>
    </source>
</evidence>
<keyword evidence="3 4" id="KW-0436">Ligase</keyword>
<dbReference type="RefSeq" id="WP_105908997.1">
    <property type="nucleotide sequence ID" value="NZ_NXGJ01000004.1"/>
</dbReference>
<feature type="binding site" evidence="3">
    <location>
        <position position="328"/>
    </location>
    <ligand>
        <name>CTP</name>
        <dbReference type="ChEBI" id="CHEBI:37563"/>
    </ligand>
</feature>
<comment type="caution">
    <text evidence="3">Lacks conserved residue(s) required for the propagation of feature annotation.</text>
</comment>
<feature type="domain" description="Flavoprotein" evidence="5">
    <location>
        <begin position="6"/>
        <end position="179"/>
    </location>
</feature>
<dbReference type="GO" id="GO:0046872">
    <property type="term" value="F:metal ion binding"/>
    <property type="evidence" value="ECO:0007669"/>
    <property type="project" value="UniProtKB-KW"/>
</dbReference>
<feature type="region of interest" description="Phosphopantothenoylcysteine decarboxylase" evidence="3">
    <location>
        <begin position="1"/>
        <end position="191"/>
    </location>
</feature>
<keyword evidence="3" id="KW-0511">Multifunctional enzyme</keyword>
<keyword evidence="3" id="KW-0460">Magnesium</keyword>
<comment type="function">
    <text evidence="3">Catalyzes two sequential steps in the biosynthesis of coenzyme A. In the first step cysteine is conjugated to 4'-phosphopantothenate to form 4-phosphopantothenoylcysteine. In the second step the latter compound is decarboxylated to form 4'-phosphopantotheine.</text>
</comment>
<comment type="similarity">
    <text evidence="3 4">In the C-terminal section; belongs to the PPC synthetase family.</text>
</comment>
<proteinExistence type="inferred from homology"/>
<keyword evidence="1 3" id="KW-0210">Decarboxylase</keyword>
<dbReference type="PANTHER" id="PTHR14359:SF6">
    <property type="entry name" value="PHOSPHOPANTOTHENOYLCYSTEINE DECARBOXYLASE"/>
    <property type="match status" value="1"/>
</dbReference>
<gene>
    <name evidence="3 7" type="primary">coaBC</name>
    <name evidence="7" type="ORF">CJ669_05135</name>
</gene>
<feature type="region of interest" description="Phosphopantothenate--cysteine ligase" evidence="3">
    <location>
        <begin position="192"/>
        <end position="404"/>
    </location>
</feature>
<dbReference type="InterPro" id="IPR035929">
    <property type="entry name" value="CoaB-like_sf"/>
</dbReference>
<dbReference type="GO" id="GO:0015941">
    <property type="term" value="P:pantothenate catabolic process"/>
    <property type="evidence" value="ECO:0007669"/>
    <property type="project" value="InterPro"/>
</dbReference>
<dbReference type="Gene3D" id="3.40.50.10300">
    <property type="entry name" value="CoaB-like"/>
    <property type="match status" value="1"/>
</dbReference>
<dbReference type="InterPro" id="IPR007085">
    <property type="entry name" value="DNA/pantothenate-metab_flavo_C"/>
</dbReference>
<dbReference type="GO" id="GO:0015937">
    <property type="term" value="P:coenzyme A biosynthetic process"/>
    <property type="evidence" value="ECO:0007669"/>
    <property type="project" value="UniProtKB-UniRule"/>
</dbReference>
<evidence type="ECO:0000313" key="7">
    <source>
        <dbReference type="EMBL" id="PRM88136.1"/>
    </source>
</evidence>
<dbReference type="Proteomes" id="UP000239065">
    <property type="component" value="Unassembled WGS sequence"/>
</dbReference>
<comment type="cofactor">
    <cofactor evidence="3">
        <name>FMN</name>
        <dbReference type="ChEBI" id="CHEBI:58210"/>
    </cofactor>
    <text evidence="3">Binds 1 FMN per subunit.</text>
</comment>
<dbReference type="Pfam" id="PF02441">
    <property type="entry name" value="Flavoprotein"/>
    <property type="match status" value="1"/>
</dbReference>
<evidence type="ECO:0000259" key="6">
    <source>
        <dbReference type="Pfam" id="PF04127"/>
    </source>
</evidence>
<feature type="binding site" evidence="3">
    <location>
        <position position="348"/>
    </location>
    <ligand>
        <name>CTP</name>
        <dbReference type="ChEBI" id="CHEBI:37563"/>
    </ligand>
</feature>
<dbReference type="Pfam" id="PF04127">
    <property type="entry name" value="DFP"/>
    <property type="match status" value="1"/>
</dbReference>
<evidence type="ECO:0000313" key="8">
    <source>
        <dbReference type="Proteomes" id="UP000239065"/>
    </source>
</evidence>
<organism evidence="7 8">
    <name type="scientific">Aliarcobacter cryaerophilus</name>
    <dbReference type="NCBI Taxonomy" id="28198"/>
    <lineage>
        <taxon>Bacteria</taxon>
        <taxon>Pseudomonadati</taxon>
        <taxon>Campylobacterota</taxon>
        <taxon>Epsilonproteobacteria</taxon>
        <taxon>Campylobacterales</taxon>
        <taxon>Arcobacteraceae</taxon>
        <taxon>Aliarcobacter</taxon>
    </lineage>
</organism>
<comment type="pathway">
    <text evidence="3 4">Cofactor biosynthesis; coenzyme A biosynthesis; CoA from (R)-pantothenate: step 2/5.</text>
</comment>
<dbReference type="HAMAP" id="MF_02225">
    <property type="entry name" value="CoaBC"/>
    <property type="match status" value="1"/>
</dbReference>
<dbReference type="PANTHER" id="PTHR14359">
    <property type="entry name" value="HOMO-OLIGOMERIC FLAVIN CONTAINING CYS DECARBOXYLASE FAMILY"/>
    <property type="match status" value="1"/>
</dbReference>
<keyword evidence="3 4" id="KW-0288">FMN</keyword>
<dbReference type="GO" id="GO:0004632">
    <property type="term" value="F:phosphopantothenate--cysteine ligase activity"/>
    <property type="evidence" value="ECO:0007669"/>
    <property type="project" value="UniProtKB-UniRule"/>
</dbReference>
<comment type="function">
    <text evidence="4">Catalyzes two steps in the biosynthesis of coenzyme A. In the first step cysteine is conjugated to 4'-phosphopantothenate to form 4-phosphopantothenoylcysteine, in the latter compound is decarboxylated to form 4'-phosphopantotheine.</text>
</comment>
<dbReference type="InterPro" id="IPR003382">
    <property type="entry name" value="Flavoprotein"/>
</dbReference>
<feature type="active site" description="Proton donor" evidence="3">
    <location>
        <position position="159"/>
    </location>
</feature>
<feature type="binding site" evidence="3">
    <location>
        <position position="284"/>
    </location>
    <ligand>
        <name>CTP</name>
        <dbReference type="ChEBI" id="CHEBI:37563"/>
    </ligand>
</feature>
<comment type="similarity">
    <text evidence="3 4">In the N-terminal section; belongs to the HFCD (homo-oligomeric flavin containing Cys decarboxylase) superfamily.</text>
</comment>
<evidence type="ECO:0000256" key="3">
    <source>
        <dbReference type="HAMAP-Rule" id="MF_02225"/>
    </source>
</evidence>
<feature type="domain" description="DNA/pantothenate metabolism flavoprotein C-terminal" evidence="6">
    <location>
        <begin position="188"/>
        <end position="395"/>
    </location>
</feature>
<dbReference type="GO" id="GO:0071513">
    <property type="term" value="C:phosphopantothenoylcysteine decarboxylase complex"/>
    <property type="evidence" value="ECO:0007669"/>
    <property type="project" value="TreeGrafter"/>
</dbReference>
<dbReference type="InterPro" id="IPR036551">
    <property type="entry name" value="Flavin_trans-like"/>
</dbReference>
<comment type="pathway">
    <text evidence="3 4">Cofactor biosynthesis; coenzyme A biosynthesis; CoA from (R)-pantothenate: step 3/5.</text>
</comment>
<dbReference type="UniPathway" id="UPA00241">
    <property type="reaction ID" value="UER00353"/>
</dbReference>
<dbReference type="GO" id="GO:0010181">
    <property type="term" value="F:FMN binding"/>
    <property type="evidence" value="ECO:0007669"/>
    <property type="project" value="UniProtKB-UniRule"/>
</dbReference>
<evidence type="ECO:0000256" key="1">
    <source>
        <dbReference type="ARBA" id="ARBA00022793"/>
    </source>
</evidence>
<dbReference type="EC" id="6.3.2.5" evidence="3"/>
<dbReference type="EMBL" id="NXGJ01000004">
    <property type="protein sequence ID" value="PRM88136.1"/>
    <property type="molecule type" value="Genomic_DNA"/>
</dbReference>
<comment type="cofactor">
    <cofactor evidence="3">
        <name>Mg(2+)</name>
        <dbReference type="ChEBI" id="CHEBI:18420"/>
    </cofactor>
</comment>
<reference evidence="7 8" key="1">
    <citation type="submission" date="2017-09" db="EMBL/GenBank/DDBJ databases">
        <title>Reassesment of A. cryaerophilus.</title>
        <authorList>
            <person name="Perez-Cataluna A."/>
            <person name="Collado L."/>
            <person name="Salgado O."/>
            <person name="Lefinanco V."/>
            <person name="Figueras M.J."/>
        </authorList>
    </citation>
    <scope>NUCLEOTIDE SEQUENCE [LARGE SCALE GENOMIC DNA]</scope>
    <source>
        <strain evidence="7 8">LMG 9861</strain>
    </source>
</reference>
<feature type="binding site" evidence="3">
    <location>
        <position position="294"/>
    </location>
    <ligand>
        <name>CTP</name>
        <dbReference type="ChEBI" id="CHEBI:37563"/>
    </ligand>
</feature>
<name>A0A2S9SNJ1_9BACT</name>
<comment type="catalytic activity">
    <reaction evidence="3 4">
        <text>(R)-4'-phosphopantothenate + L-cysteine + CTP = N-[(R)-4-phosphopantothenoyl]-L-cysteine + CMP + diphosphate + H(+)</text>
        <dbReference type="Rhea" id="RHEA:19397"/>
        <dbReference type="ChEBI" id="CHEBI:10986"/>
        <dbReference type="ChEBI" id="CHEBI:15378"/>
        <dbReference type="ChEBI" id="CHEBI:33019"/>
        <dbReference type="ChEBI" id="CHEBI:35235"/>
        <dbReference type="ChEBI" id="CHEBI:37563"/>
        <dbReference type="ChEBI" id="CHEBI:59458"/>
        <dbReference type="ChEBI" id="CHEBI:60377"/>
        <dbReference type="EC" id="6.3.2.5"/>
    </reaction>
</comment>
<comment type="caution">
    <text evidence="7">The sequence shown here is derived from an EMBL/GenBank/DDBJ whole genome shotgun (WGS) entry which is preliminary data.</text>
</comment>
<dbReference type="Gene3D" id="3.40.50.1950">
    <property type="entry name" value="Flavin prenyltransferase-like"/>
    <property type="match status" value="1"/>
</dbReference>
<keyword evidence="3" id="KW-0479">Metal-binding</keyword>
<accession>A0A2S9SNJ1</accession>
<keyword evidence="2 3" id="KW-0456">Lyase</keyword>
<evidence type="ECO:0000256" key="4">
    <source>
        <dbReference type="RuleBase" id="RU364078"/>
    </source>
</evidence>
<evidence type="ECO:0000256" key="2">
    <source>
        <dbReference type="ARBA" id="ARBA00023239"/>
    </source>
</evidence>
<dbReference type="SUPFAM" id="SSF102645">
    <property type="entry name" value="CoaB-like"/>
    <property type="match status" value="1"/>
</dbReference>
<keyword evidence="3 4" id="KW-0285">Flavoprotein</keyword>
<dbReference type="AlphaFoldDB" id="A0A2S9SNJ1"/>
<dbReference type="SUPFAM" id="SSF52507">
    <property type="entry name" value="Homo-oligomeric flavin-containing Cys decarboxylases, HFCD"/>
    <property type="match status" value="1"/>
</dbReference>
<comment type="catalytic activity">
    <reaction evidence="3 4">
        <text>N-[(R)-4-phosphopantothenoyl]-L-cysteine + H(+) = (R)-4'-phosphopantetheine + CO2</text>
        <dbReference type="Rhea" id="RHEA:16793"/>
        <dbReference type="ChEBI" id="CHEBI:15378"/>
        <dbReference type="ChEBI" id="CHEBI:16526"/>
        <dbReference type="ChEBI" id="CHEBI:59458"/>
        <dbReference type="ChEBI" id="CHEBI:61723"/>
        <dbReference type="EC" id="4.1.1.36"/>
    </reaction>
</comment>
<sequence>MILKDKNILLAVTGSIAIYKSLELIRLFIKAGANVKVILSEGAKKFINPITFEAISQNRVLDESSESWDKSQNYNHIDITKWADILIIAPATANTINKISCGIADNLLLQTVLACKKKIIIAPAANTNMIENPITIQSVNNLKNLGFEVLQTQTKELACKDVGNGAMLEPIDIFHKTCKELLKTSYWENRRAVLSGGGTLEKIDDVRYISNFSSGKMASNLATALYYLGANVTLVSSRGFENIPYEIDLRVSYSSQEMFENLKLALDKKLDKKSFLFMVAAVSDYIPKEKFDGKLKKEKLGETWSLELSKNIDILANLDKKDIFSIGFKAEMDKKEAKSNAQNMLKNKNLDAVCLNILDESNAFGSDTNKIELILKDKSFDFYGNKLNISLEILNRFEKEFTNE</sequence>
<dbReference type="EC" id="4.1.1.36" evidence="3"/>
<protein>
    <recommendedName>
        <fullName evidence="3">Coenzyme A biosynthesis bifunctional protein CoaBC</fullName>
    </recommendedName>
    <alternativeName>
        <fullName evidence="3">DNA/pantothenate metabolism flavoprotein</fullName>
    </alternativeName>
    <alternativeName>
        <fullName evidence="3">Phosphopantothenoylcysteine synthetase/decarboxylase</fullName>
        <shortName evidence="3">PPCS-PPCDC</shortName>
    </alternativeName>
    <domain>
        <recommendedName>
            <fullName evidence="3">Phosphopantothenoylcysteine decarboxylase</fullName>
            <shortName evidence="3">PPC decarboxylase</shortName>
            <shortName evidence="3">PPC-DC</shortName>
            <ecNumber evidence="3">4.1.1.36</ecNumber>
        </recommendedName>
        <alternativeName>
            <fullName evidence="3">CoaC</fullName>
        </alternativeName>
    </domain>
    <domain>
        <recommendedName>
            <fullName evidence="3">Phosphopantothenate--cysteine ligase</fullName>
            <ecNumber evidence="3">6.3.2.5</ecNumber>
        </recommendedName>
        <alternativeName>
            <fullName evidence="3">CoaB</fullName>
        </alternativeName>
        <alternativeName>
            <fullName evidence="3">Phosphopantothenoylcysteine synthetase</fullName>
            <shortName evidence="3">PPC synthetase</shortName>
            <shortName evidence="3">PPC-S</shortName>
        </alternativeName>
    </domain>
</protein>